<feature type="compositionally biased region" description="Low complexity" evidence="1">
    <location>
        <begin position="114"/>
        <end position="126"/>
    </location>
</feature>
<dbReference type="EMBL" id="JAPMSZ010000003">
    <property type="protein sequence ID" value="KAJ5110332.1"/>
    <property type="molecule type" value="Genomic_DNA"/>
</dbReference>
<feature type="non-terminal residue" evidence="3">
    <location>
        <position position="482"/>
    </location>
</feature>
<dbReference type="Pfam" id="PF11001">
    <property type="entry name" value="AFUB_07903_YDR124W_hel"/>
    <property type="match status" value="1"/>
</dbReference>
<dbReference type="GeneID" id="81391339"/>
<feature type="domain" description="Subtelomeric hrmA-associated cluster protein AFUB-079030/YDR124W-like helical bundle" evidence="2">
    <location>
        <begin position="143"/>
        <end position="279"/>
    </location>
</feature>
<dbReference type="InterPro" id="IPR047092">
    <property type="entry name" value="AFUB_07903/YDR124W-like_hel"/>
</dbReference>
<name>A0A9W9G2Y7_9EURO</name>
<evidence type="ECO:0000313" key="3">
    <source>
        <dbReference type="EMBL" id="KAJ5110332.1"/>
    </source>
</evidence>
<dbReference type="PANTHER" id="PTHR36102">
    <property type="entry name" value="CHROMOSOME 10, WHOLE GENOME SHOTGUN SEQUENCE"/>
    <property type="match status" value="1"/>
</dbReference>
<dbReference type="Proteomes" id="UP001141434">
    <property type="component" value="Unassembled WGS sequence"/>
</dbReference>
<feature type="region of interest" description="Disordered" evidence="1">
    <location>
        <begin position="93"/>
        <end position="140"/>
    </location>
</feature>
<organism evidence="3 4">
    <name type="scientific">Penicillium alfredii</name>
    <dbReference type="NCBI Taxonomy" id="1506179"/>
    <lineage>
        <taxon>Eukaryota</taxon>
        <taxon>Fungi</taxon>
        <taxon>Dikarya</taxon>
        <taxon>Ascomycota</taxon>
        <taxon>Pezizomycotina</taxon>
        <taxon>Eurotiomycetes</taxon>
        <taxon>Eurotiomycetidae</taxon>
        <taxon>Eurotiales</taxon>
        <taxon>Aspergillaceae</taxon>
        <taxon>Penicillium</taxon>
    </lineage>
</organism>
<gene>
    <name evidence="3" type="ORF">NUU61_001589</name>
</gene>
<reference evidence="3" key="1">
    <citation type="submission" date="2022-11" db="EMBL/GenBank/DDBJ databases">
        <authorList>
            <person name="Petersen C."/>
        </authorList>
    </citation>
    <scope>NUCLEOTIDE SEQUENCE</scope>
    <source>
        <strain evidence="3">IBT 34128</strain>
    </source>
</reference>
<evidence type="ECO:0000259" key="2">
    <source>
        <dbReference type="Pfam" id="PF11001"/>
    </source>
</evidence>
<comment type="caution">
    <text evidence="3">The sequence shown here is derived from an EMBL/GenBank/DDBJ whole genome shotgun (WGS) entry which is preliminary data.</text>
</comment>
<sequence length="482" mass="53925">QDHVGTSAMKRSASALNEIPSRWDVTPPMIAPTRSSLRLPFAHYAMVYLDDEGVLQVEESPSIKEQNSTVFTPDVRHHFLEILGETSSYYQSFTSPTLESSPRRVRRRQGNAPSSSVSKESLSKQSFDGDDYSHGSTNMAPLRIGDTQKLLSYYKGALKHFRQLNCRIVAKAFIRFVEPRKQTRHPYNGRKPSDGSAPGATGDPEKTKPEWWPLGVMHKEPDHLRTESRIELLLHIVRKLGSQGITADKLKEVAGDTKRSLKHPSNVEIIYEILRVREMEERFERGEVDANKVVYVMKRGPSSKDDEDEESSDVTLATKKSYHIEQGPLTPTSVKQVSAPRTTPIDTLKPVTSGRSLPGSLLQLESLGFDGTGCQDQPYYAMPPHYTDSCSQPMLSIPVGTKMISPHNISVFDYPAHNAFWISTPNHQLTEATGQYDPWTPAFRHNIFSRVDYSVPTTSPPVVPSSMSYHMPVTLPAQAHGI</sequence>
<dbReference type="RefSeq" id="XP_056515100.1">
    <property type="nucleotide sequence ID" value="XM_056652171.1"/>
</dbReference>
<accession>A0A9W9G2Y7</accession>
<feature type="region of interest" description="Disordered" evidence="1">
    <location>
        <begin position="183"/>
        <end position="211"/>
    </location>
</feature>
<dbReference type="OrthoDB" id="5338458at2759"/>
<dbReference type="PANTHER" id="PTHR36102:SF5">
    <property type="entry name" value="YDR124W-LIKE HELICAL BUNDLE DOMAIN-CONTAINING PROTEIN"/>
    <property type="match status" value="1"/>
</dbReference>
<reference evidence="3" key="2">
    <citation type="journal article" date="2023" name="IMA Fungus">
        <title>Comparative genomic study of the Penicillium genus elucidates a diverse pangenome and 15 lateral gene transfer events.</title>
        <authorList>
            <person name="Petersen C."/>
            <person name="Sorensen T."/>
            <person name="Nielsen M.R."/>
            <person name="Sondergaard T.E."/>
            <person name="Sorensen J.L."/>
            <person name="Fitzpatrick D.A."/>
            <person name="Frisvad J.C."/>
            <person name="Nielsen K.L."/>
        </authorList>
    </citation>
    <scope>NUCLEOTIDE SEQUENCE</scope>
    <source>
        <strain evidence="3">IBT 34128</strain>
    </source>
</reference>
<evidence type="ECO:0000256" key="1">
    <source>
        <dbReference type="SAM" id="MobiDB-lite"/>
    </source>
</evidence>
<protein>
    <recommendedName>
        <fullName evidence="2">Subtelomeric hrmA-associated cluster protein AFUB-079030/YDR124W-like helical bundle domain-containing protein</fullName>
    </recommendedName>
</protein>
<feature type="region of interest" description="Disordered" evidence="1">
    <location>
        <begin position="332"/>
        <end position="352"/>
    </location>
</feature>
<dbReference type="InterPro" id="IPR021264">
    <property type="entry name" value="AFUB_079030/YDR124W-like"/>
</dbReference>
<keyword evidence="4" id="KW-1185">Reference proteome</keyword>
<evidence type="ECO:0000313" key="4">
    <source>
        <dbReference type="Proteomes" id="UP001141434"/>
    </source>
</evidence>
<feature type="compositionally biased region" description="Polar residues" evidence="1">
    <location>
        <begin position="332"/>
        <end position="345"/>
    </location>
</feature>
<dbReference type="AlphaFoldDB" id="A0A9W9G2Y7"/>
<proteinExistence type="predicted"/>